<dbReference type="RefSeq" id="WP_324773114.1">
    <property type="nucleotide sequence ID" value="NZ_BAAATS010000032.1"/>
</dbReference>
<name>A0ABU6CK61_9ACTN</name>
<dbReference type="Proteomes" id="UP001352223">
    <property type="component" value="Unassembled WGS sequence"/>
</dbReference>
<organism evidence="2 3">
    <name type="scientific">Streptomyces kunmingensis</name>
    <dbReference type="NCBI Taxonomy" id="68225"/>
    <lineage>
        <taxon>Bacteria</taxon>
        <taxon>Bacillati</taxon>
        <taxon>Actinomycetota</taxon>
        <taxon>Actinomycetes</taxon>
        <taxon>Kitasatosporales</taxon>
        <taxon>Streptomycetaceae</taxon>
        <taxon>Streptomyces</taxon>
    </lineage>
</organism>
<reference evidence="2 3" key="1">
    <citation type="submission" date="2022-10" db="EMBL/GenBank/DDBJ databases">
        <authorList>
            <person name="Xie J."/>
            <person name="Shen N."/>
        </authorList>
    </citation>
    <scope>NUCLEOTIDE SEQUENCE [LARGE SCALE GENOMIC DNA]</scope>
    <source>
        <strain evidence="2 3">DSM 41681</strain>
    </source>
</reference>
<feature type="compositionally biased region" description="Basic residues" evidence="1">
    <location>
        <begin position="59"/>
        <end position="73"/>
    </location>
</feature>
<accession>A0ABU6CK61</accession>
<evidence type="ECO:0000256" key="1">
    <source>
        <dbReference type="SAM" id="MobiDB-lite"/>
    </source>
</evidence>
<feature type="region of interest" description="Disordered" evidence="1">
    <location>
        <begin position="59"/>
        <end position="84"/>
    </location>
</feature>
<sequence length="125" mass="13441">MPVLPADESGEDLLNRREAAANCGVGVTTWNTYKRDCTVAGRLLLVGEVEHWPRHAVRSFRHPRPGRGSHRVGSRPQGSGNLVPREQILDRVTEGLNQDPVVTATAIVAELGIAAQREQAAASSG</sequence>
<protein>
    <recommendedName>
        <fullName evidence="4">XRE family transcriptional regulator</fullName>
    </recommendedName>
</protein>
<keyword evidence="3" id="KW-1185">Reference proteome</keyword>
<evidence type="ECO:0000313" key="3">
    <source>
        <dbReference type="Proteomes" id="UP001352223"/>
    </source>
</evidence>
<evidence type="ECO:0008006" key="4">
    <source>
        <dbReference type="Google" id="ProtNLM"/>
    </source>
</evidence>
<gene>
    <name evidence="2" type="ORF">OKJ48_33425</name>
</gene>
<proteinExistence type="predicted"/>
<dbReference type="EMBL" id="JAOZYB010000323">
    <property type="protein sequence ID" value="MEB3965092.1"/>
    <property type="molecule type" value="Genomic_DNA"/>
</dbReference>
<evidence type="ECO:0000313" key="2">
    <source>
        <dbReference type="EMBL" id="MEB3965092.1"/>
    </source>
</evidence>
<comment type="caution">
    <text evidence="2">The sequence shown here is derived from an EMBL/GenBank/DDBJ whole genome shotgun (WGS) entry which is preliminary data.</text>
</comment>